<evidence type="ECO:0000313" key="2">
    <source>
        <dbReference type="Proteomes" id="UP000504623"/>
    </source>
</evidence>
<proteinExistence type="predicted"/>
<organism evidence="2 3">
    <name type="scientific">Chrysochloris asiatica</name>
    <name type="common">Cape golden mole</name>
    <dbReference type="NCBI Taxonomy" id="185453"/>
    <lineage>
        <taxon>Eukaryota</taxon>
        <taxon>Metazoa</taxon>
        <taxon>Chordata</taxon>
        <taxon>Craniata</taxon>
        <taxon>Vertebrata</taxon>
        <taxon>Euteleostomi</taxon>
        <taxon>Mammalia</taxon>
        <taxon>Eutheria</taxon>
        <taxon>Afrotheria</taxon>
        <taxon>Chrysochloridae</taxon>
        <taxon>Chrysochlorinae</taxon>
        <taxon>Chrysochloris</taxon>
    </lineage>
</organism>
<feature type="region of interest" description="Disordered" evidence="1">
    <location>
        <begin position="148"/>
        <end position="178"/>
    </location>
</feature>
<dbReference type="PANTHER" id="PTHR22444">
    <property type="entry name" value="GLUTAMATE-RICH PROTEIN 1"/>
    <property type="match status" value="1"/>
</dbReference>
<feature type="compositionally biased region" description="Polar residues" evidence="1">
    <location>
        <begin position="148"/>
        <end position="160"/>
    </location>
</feature>
<accession>A0A9B0TK16</accession>
<feature type="compositionally biased region" description="Basic and acidic residues" evidence="1">
    <location>
        <begin position="202"/>
        <end position="231"/>
    </location>
</feature>
<evidence type="ECO:0000313" key="3">
    <source>
        <dbReference type="RefSeq" id="XP_006866781.1"/>
    </source>
</evidence>
<dbReference type="InterPro" id="IPR026719">
    <property type="entry name" value="ERICH1"/>
</dbReference>
<dbReference type="CTD" id="157697"/>
<reference evidence="3" key="1">
    <citation type="submission" date="2025-08" db="UniProtKB">
        <authorList>
            <consortium name="RefSeq"/>
        </authorList>
    </citation>
    <scope>IDENTIFICATION</scope>
    <source>
        <tissue evidence="3">Spleen</tissue>
    </source>
</reference>
<dbReference type="PANTHER" id="PTHR22444:SF1">
    <property type="entry name" value="GLUTAMATE-RICH PROTEIN 1"/>
    <property type="match status" value="1"/>
</dbReference>
<feature type="compositionally biased region" description="Basic residues" evidence="1">
    <location>
        <begin position="161"/>
        <end position="178"/>
    </location>
</feature>
<gene>
    <name evidence="3" type="primary">ERICH1</name>
</gene>
<feature type="region of interest" description="Disordered" evidence="1">
    <location>
        <begin position="192"/>
        <end position="243"/>
    </location>
</feature>
<feature type="region of interest" description="Disordered" evidence="1">
    <location>
        <begin position="92"/>
        <end position="130"/>
    </location>
</feature>
<sequence length="357" mass="40535">MVMHCATSQNVFVEKVLKKLFPNVPSGQKTTAPVTLASEEPPEKVTPKKAKVNRGQPSADDDTKIQSERMYTVSLPPAGYIPSLTELNVCVNSENSSSSDDTEGEDPHDQPKRKRIRKHKSKKNFKNSNSVLVEQAESENQWSLLQEKLQPQHTDGPTISKNKKRKLKKKQQIKKKKAAGLLTKVSGVNFMYQPEESSSEQDELRNTDGEDVKDSNKEDVEDSNKEDSKDTNEEDFKDTNEEVTKSINEKADGILNFLKSTQELYFCDGISEDSSSTVFIETTEELFKHLESHSMSASDVLILDHMKTLLLLQDTERLKSALEVFPEHCMMPLDHVRVISTFFNYWITHILPERNSE</sequence>
<dbReference type="AlphaFoldDB" id="A0A9B0TK16"/>
<dbReference type="OrthoDB" id="6151351at2759"/>
<evidence type="ECO:0000256" key="1">
    <source>
        <dbReference type="SAM" id="MobiDB-lite"/>
    </source>
</evidence>
<feature type="compositionally biased region" description="Basic residues" evidence="1">
    <location>
        <begin position="111"/>
        <end position="125"/>
    </location>
</feature>
<name>A0A9B0TK16_CHRAS</name>
<feature type="region of interest" description="Disordered" evidence="1">
    <location>
        <begin position="23"/>
        <end position="68"/>
    </location>
</feature>
<dbReference type="Proteomes" id="UP000504623">
    <property type="component" value="Unplaced"/>
</dbReference>
<protein>
    <submittedName>
        <fullName evidence="3">Glutamate-rich protein 1</fullName>
    </submittedName>
</protein>
<dbReference type="GeneID" id="102822977"/>
<dbReference type="RefSeq" id="XP_006866781.1">
    <property type="nucleotide sequence ID" value="XM_006866719.1"/>
</dbReference>
<keyword evidence="2" id="KW-1185">Reference proteome</keyword>